<evidence type="ECO:0000256" key="3">
    <source>
        <dbReference type="ARBA" id="ARBA00009413"/>
    </source>
</evidence>
<reference evidence="14 15" key="1">
    <citation type="submission" date="2022-12" db="EMBL/GenBank/DDBJ databases">
        <title>Chromosome-level genome of Tegillarca granosa.</title>
        <authorList>
            <person name="Kim J."/>
        </authorList>
    </citation>
    <scope>NUCLEOTIDE SEQUENCE [LARGE SCALE GENOMIC DNA]</scope>
    <source>
        <strain evidence="14">Teg-2019</strain>
        <tissue evidence="14">Adductor muscle</tissue>
    </source>
</reference>
<feature type="compositionally biased region" description="Low complexity" evidence="11">
    <location>
        <begin position="210"/>
        <end position="222"/>
    </location>
</feature>
<dbReference type="Pfam" id="PF18102">
    <property type="entry name" value="DTC"/>
    <property type="match status" value="1"/>
</dbReference>
<keyword evidence="10" id="KW-0175">Coiled coil</keyword>
<organism evidence="14 15">
    <name type="scientific">Tegillarca granosa</name>
    <name type="common">Malaysian cockle</name>
    <name type="synonym">Anadara granosa</name>
    <dbReference type="NCBI Taxonomy" id="220873"/>
    <lineage>
        <taxon>Eukaryota</taxon>
        <taxon>Metazoa</taxon>
        <taxon>Spiralia</taxon>
        <taxon>Lophotrochozoa</taxon>
        <taxon>Mollusca</taxon>
        <taxon>Bivalvia</taxon>
        <taxon>Autobranchia</taxon>
        <taxon>Pteriomorphia</taxon>
        <taxon>Arcoida</taxon>
        <taxon>Arcoidea</taxon>
        <taxon>Arcidae</taxon>
        <taxon>Tegillarca</taxon>
    </lineage>
</organism>
<keyword evidence="6" id="KW-0479">Metal-binding</keyword>
<feature type="region of interest" description="Disordered" evidence="11">
    <location>
        <begin position="714"/>
        <end position="752"/>
    </location>
</feature>
<dbReference type="InterPro" id="IPR039399">
    <property type="entry name" value="Deltex_C_sf"/>
</dbReference>
<comment type="pathway">
    <text evidence="2">Protein modification; protein ubiquitination.</text>
</comment>
<dbReference type="Pfam" id="PF01661">
    <property type="entry name" value="Macro"/>
    <property type="match status" value="2"/>
</dbReference>
<dbReference type="Gene3D" id="3.40.220.10">
    <property type="entry name" value="Leucine Aminopeptidase, subunit E, domain 1"/>
    <property type="match status" value="2"/>
</dbReference>
<feature type="domain" description="Macro" evidence="13">
    <location>
        <begin position="505"/>
        <end position="709"/>
    </location>
</feature>
<name>A0ABQ9FNR1_TEGGR</name>
<dbReference type="InterPro" id="IPR039398">
    <property type="entry name" value="Deltex_fam"/>
</dbReference>
<dbReference type="SUPFAM" id="SSF52949">
    <property type="entry name" value="Macro domain-like"/>
    <property type="match status" value="2"/>
</dbReference>
<feature type="domain" description="Macro" evidence="13">
    <location>
        <begin position="240"/>
        <end position="431"/>
    </location>
</feature>
<sequence length="1101" mass="124513">MLLLSGIKMAEGGTNLTKSVKGSGSQTTGNLKIIGLEQKEKETDKQADSTNVSGNQNLINKTFDDPLDAKKLMFFFNDALNDLEKYPLFKVIRTENPPSVCLSASQDRKEHLDNEYKRLKELLVTLEDDVIAGCYERDQKVTDALKKFNRSADVLLVENWKVNTVRFYSKNRQKLDEIVSKFKEAIGRETTDYAGQLSDTSRKSDKKNSNSENAENAQASSQPTSRRHRHFDNIESLNSVVKYKFTTETGLKVKLYQGQITKVGADAIVNAANENLSNGAGVAGAISKEAGYELDKECRDKIKKHKCIDVTKNCVTTAGDLPCKHVIHAVGPKWVDYGSSKKDKEKCLEDLCTTVLNILECGKKMEMKVIVMPPISSGLFAVPKEMCAAMYIRGIMKFSSENPHSSIQEFHIIDIQDGMLDLVKNAHAKWLTNKKSLKPEELLKDWKPVSWPCTYPHSTPKVNCKSHDQGSQNKGFHHVTYAEVAAQQTPDLCFIKEVVVKGKMKEKKVYEFKESLQVHVYTGNILDVKGVDAIVSTENRCFSGTGGLAKALLEKAGKKYKQEHMDISMSRKNNPFPLNEVVMTQAGNLQYRNIFHVIVEQFSGSFAPTEYDKSNQGKAVKHVLEKIQTIQSINFMDNKKPIKKIAMSLFGSGKIETPFYLEVHCGEVYHSILRYVQNHKTDIKIKEIHFINQKQLVTDAFDKVFQMKIAEQSYQDKPQKHAPKQFNRSNSKEYEPEKYQYGHGQGQWKSSHQHFKPGFDPKKYKVIDTWIMEKITTKTKFDVFMESVPQSPASKTFSKSLNERDGNLRILCNDSGKAKSLTMKETIVTKKLADPDLKAGKMKQDLKCDAPECTQPLNHTDPPANCGHHYYCFVCKPVYNNACGRCKNESVDLDLENLEAIEGIAKNEVKKCVICMDDMNEPVRLKQCDHQFCRECITASFVNKPMCPVCNTVYGSLYGNQPENGKATIYEDATALPGFPHCKTFIIVYDFPDGIQKNDHPYPGQPYKGLHRQAFLPINKEGKEVLRMLKIAFQQGLTFTVGTSRTSGEENVLTWNDIHHKTRREGGPERFGYPDETYISRVIDELEAKGIHSSITSWNDF</sequence>
<evidence type="ECO:0000256" key="1">
    <source>
        <dbReference type="ARBA" id="ARBA00000900"/>
    </source>
</evidence>
<evidence type="ECO:0000256" key="4">
    <source>
        <dbReference type="ARBA" id="ARBA00012483"/>
    </source>
</evidence>
<dbReference type="InterPro" id="IPR017907">
    <property type="entry name" value="Znf_RING_CS"/>
</dbReference>
<dbReference type="InterPro" id="IPR001841">
    <property type="entry name" value="Znf_RING"/>
</dbReference>
<evidence type="ECO:0000259" key="12">
    <source>
        <dbReference type="PROSITE" id="PS50089"/>
    </source>
</evidence>
<dbReference type="InterPro" id="IPR039396">
    <property type="entry name" value="Deltex_C"/>
</dbReference>
<dbReference type="Pfam" id="PF13923">
    <property type="entry name" value="zf-C3HC4_2"/>
    <property type="match status" value="1"/>
</dbReference>
<dbReference type="PROSITE" id="PS51154">
    <property type="entry name" value="MACRO"/>
    <property type="match status" value="2"/>
</dbReference>
<comment type="catalytic activity">
    <reaction evidence="1">
        <text>S-ubiquitinyl-[E2 ubiquitin-conjugating enzyme]-L-cysteine + [acceptor protein]-L-lysine = [E2 ubiquitin-conjugating enzyme]-L-cysteine + N(6)-ubiquitinyl-[acceptor protein]-L-lysine.</text>
        <dbReference type="EC" id="2.3.2.27"/>
    </reaction>
</comment>
<dbReference type="EMBL" id="JARBDR010000246">
    <property type="protein sequence ID" value="KAJ8317355.1"/>
    <property type="molecule type" value="Genomic_DNA"/>
</dbReference>
<dbReference type="InterPro" id="IPR002589">
    <property type="entry name" value="Macro_dom"/>
</dbReference>
<dbReference type="CDD" id="cd02907">
    <property type="entry name" value="Macro_Af1521_BAL-like"/>
    <property type="match status" value="1"/>
</dbReference>
<evidence type="ECO:0000256" key="2">
    <source>
        <dbReference type="ARBA" id="ARBA00004906"/>
    </source>
</evidence>
<comment type="caution">
    <text evidence="14">The sequence shown here is derived from an EMBL/GenBank/DDBJ whole genome shotgun (WGS) entry which is preliminary data.</text>
</comment>
<dbReference type="PANTHER" id="PTHR12622">
    <property type="entry name" value="DELTEX-RELATED"/>
    <property type="match status" value="1"/>
</dbReference>
<keyword evidence="15" id="KW-1185">Reference proteome</keyword>
<keyword evidence="8" id="KW-0862">Zinc</keyword>
<dbReference type="SUPFAM" id="SSF57850">
    <property type="entry name" value="RING/U-box"/>
    <property type="match status" value="1"/>
</dbReference>
<keyword evidence="7 9" id="KW-0863">Zinc-finger</keyword>
<feature type="domain" description="RING-type" evidence="12">
    <location>
        <begin position="912"/>
        <end position="951"/>
    </location>
</feature>
<gene>
    <name evidence="14" type="ORF">KUTeg_005259</name>
</gene>
<evidence type="ECO:0000313" key="14">
    <source>
        <dbReference type="EMBL" id="KAJ8317355.1"/>
    </source>
</evidence>
<evidence type="ECO:0000256" key="9">
    <source>
        <dbReference type="PROSITE-ProRule" id="PRU00175"/>
    </source>
</evidence>
<evidence type="ECO:0000313" key="15">
    <source>
        <dbReference type="Proteomes" id="UP001217089"/>
    </source>
</evidence>
<dbReference type="Proteomes" id="UP001217089">
    <property type="component" value="Unassembled WGS sequence"/>
</dbReference>
<feature type="coiled-coil region" evidence="10">
    <location>
        <begin position="102"/>
        <end position="129"/>
    </location>
</feature>
<dbReference type="SMART" id="SM00184">
    <property type="entry name" value="RING"/>
    <property type="match status" value="1"/>
</dbReference>
<dbReference type="SMART" id="SM00506">
    <property type="entry name" value="A1pp"/>
    <property type="match status" value="2"/>
</dbReference>
<dbReference type="InterPro" id="IPR043472">
    <property type="entry name" value="Macro_dom-like"/>
</dbReference>
<evidence type="ECO:0000256" key="11">
    <source>
        <dbReference type="SAM" id="MobiDB-lite"/>
    </source>
</evidence>
<dbReference type="CDD" id="cd09633">
    <property type="entry name" value="Deltex_C"/>
    <property type="match status" value="1"/>
</dbReference>
<dbReference type="PROSITE" id="PS00518">
    <property type="entry name" value="ZF_RING_1"/>
    <property type="match status" value="1"/>
</dbReference>
<dbReference type="PROSITE" id="PS50089">
    <property type="entry name" value="ZF_RING_2"/>
    <property type="match status" value="1"/>
</dbReference>
<dbReference type="InterPro" id="IPR013083">
    <property type="entry name" value="Znf_RING/FYVE/PHD"/>
</dbReference>
<evidence type="ECO:0000256" key="7">
    <source>
        <dbReference type="ARBA" id="ARBA00022771"/>
    </source>
</evidence>
<evidence type="ECO:0000256" key="10">
    <source>
        <dbReference type="SAM" id="Coils"/>
    </source>
</evidence>
<feature type="compositionally biased region" description="Basic and acidic residues" evidence="11">
    <location>
        <begin position="730"/>
        <end position="740"/>
    </location>
</feature>
<keyword evidence="5" id="KW-0808">Transferase</keyword>
<protein>
    <recommendedName>
        <fullName evidence="4">RING-type E3 ubiquitin transferase</fullName>
        <ecNumber evidence="4">2.3.2.27</ecNumber>
    </recommendedName>
</protein>
<proteinExistence type="inferred from homology"/>
<comment type="similarity">
    <text evidence="3">Belongs to the Deltex family.</text>
</comment>
<evidence type="ECO:0000259" key="13">
    <source>
        <dbReference type="PROSITE" id="PS51154"/>
    </source>
</evidence>
<evidence type="ECO:0000256" key="5">
    <source>
        <dbReference type="ARBA" id="ARBA00022679"/>
    </source>
</evidence>
<feature type="region of interest" description="Disordered" evidence="11">
    <location>
        <begin position="193"/>
        <end position="228"/>
    </location>
</feature>
<evidence type="ECO:0000256" key="6">
    <source>
        <dbReference type="ARBA" id="ARBA00022723"/>
    </source>
</evidence>
<evidence type="ECO:0000256" key="8">
    <source>
        <dbReference type="ARBA" id="ARBA00022833"/>
    </source>
</evidence>
<feature type="compositionally biased region" description="Basic and acidic residues" evidence="11">
    <location>
        <begin position="200"/>
        <end position="209"/>
    </location>
</feature>
<accession>A0ABQ9FNR1</accession>
<dbReference type="Gene3D" id="3.30.40.10">
    <property type="entry name" value="Zinc/RING finger domain, C3HC4 (zinc finger)"/>
    <property type="match status" value="1"/>
</dbReference>
<dbReference type="Gene3D" id="3.30.390.130">
    <property type="match status" value="1"/>
</dbReference>
<dbReference type="EC" id="2.3.2.27" evidence="4"/>